<evidence type="ECO:0000313" key="2">
    <source>
        <dbReference type="Proteomes" id="UP000821853"/>
    </source>
</evidence>
<keyword evidence="2" id="KW-1185">Reference proteome</keyword>
<reference evidence="1 2" key="1">
    <citation type="journal article" date="2020" name="Cell">
        <title>Large-Scale Comparative Analyses of Tick Genomes Elucidate Their Genetic Diversity and Vector Capacities.</title>
        <authorList>
            <consortium name="Tick Genome and Microbiome Consortium (TIGMIC)"/>
            <person name="Jia N."/>
            <person name="Wang J."/>
            <person name="Shi W."/>
            <person name="Du L."/>
            <person name="Sun Y."/>
            <person name="Zhan W."/>
            <person name="Jiang J.F."/>
            <person name="Wang Q."/>
            <person name="Zhang B."/>
            <person name="Ji P."/>
            <person name="Bell-Sakyi L."/>
            <person name="Cui X.M."/>
            <person name="Yuan T.T."/>
            <person name="Jiang B.G."/>
            <person name="Yang W.F."/>
            <person name="Lam T.T."/>
            <person name="Chang Q.C."/>
            <person name="Ding S.J."/>
            <person name="Wang X.J."/>
            <person name="Zhu J.G."/>
            <person name="Ruan X.D."/>
            <person name="Zhao L."/>
            <person name="Wei J.T."/>
            <person name="Ye R.Z."/>
            <person name="Que T.C."/>
            <person name="Du C.H."/>
            <person name="Zhou Y.H."/>
            <person name="Cheng J.X."/>
            <person name="Dai P.F."/>
            <person name="Guo W.B."/>
            <person name="Han X.H."/>
            <person name="Huang E.J."/>
            <person name="Li L.F."/>
            <person name="Wei W."/>
            <person name="Gao Y.C."/>
            <person name="Liu J.Z."/>
            <person name="Shao H.Z."/>
            <person name="Wang X."/>
            <person name="Wang C.C."/>
            <person name="Yang T.C."/>
            <person name="Huo Q.B."/>
            <person name="Li W."/>
            <person name="Chen H.Y."/>
            <person name="Chen S.E."/>
            <person name="Zhou L.G."/>
            <person name="Ni X.B."/>
            <person name="Tian J.H."/>
            <person name="Sheng Y."/>
            <person name="Liu T."/>
            <person name="Pan Y.S."/>
            <person name="Xia L.Y."/>
            <person name="Li J."/>
            <person name="Zhao F."/>
            <person name="Cao W.C."/>
        </authorList>
    </citation>
    <scope>NUCLEOTIDE SEQUENCE [LARGE SCALE GENOMIC DNA]</scope>
    <source>
        <strain evidence="1">HaeL-2018</strain>
    </source>
</reference>
<organism evidence="1 2">
    <name type="scientific">Haemaphysalis longicornis</name>
    <name type="common">Bush tick</name>
    <dbReference type="NCBI Taxonomy" id="44386"/>
    <lineage>
        <taxon>Eukaryota</taxon>
        <taxon>Metazoa</taxon>
        <taxon>Ecdysozoa</taxon>
        <taxon>Arthropoda</taxon>
        <taxon>Chelicerata</taxon>
        <taxon>Arachnida</taxon>
        <taxon>Acari</taxon>
        <taxon>Parasitiformes</taxon>
        <taxon>Ixodida</taxon>
        <taxon>Ixodoidea</taxon>
        <taxon>Ixodidae</taxon>
        <taxon>Haemaphysalinae</taxon>
        <taxon>Haemaphysalis</taxon>
    </lineage>
</organism>
<comment type="caution">
    <text evidence="1">The sequence shown here is derived from an EMBL/GenBank/DDBJ whole genome shotgun (WGS) entry which is preliminary data.</text>
</comment>
<accession>A0A9J6GL72</accession>
<gene>
    <name evidence="1" type="ORF">HPB48_010193</name>
</gene>
<dbReference type="OMA" id="NTQRAKI"/>
<dbReference type="OrthoDB" id="10503348at2759"/>
<protein>
    <submittedName>
        <fullName evidence="1">Uncharacterized protein</fullName>
    </submittedName>
</protein>
<evidence type="ECO:0000313" key="1">
    <source>
        <dbReference type="EMBL" id="KAH9376002.1"/>
    </source>
</evidence>
<sequence>MQDALQKAADAVQQYASVRGLQCSPEKSELIILRRKPRGKPLEQTTIQIKLQGSDIPVVPTIRILGLYIQQDGGGTLTIQRLNHTTS</sequence>
<dbReference type="Proteomes" id="UP000821853">
    <property type="component" value="Chromosome 5"/>
</dbReference>
<proteinExistence type="predicted"/>
<dbReference type="AlphaFoldDB" id="A0A9J6GL72"/>
<dbReference type="EMBL" id="JABSTR010000007">
    <property type="protein sequence ID" value="KAH9376002.1"/>
    <property type="molecule type" value="Genomic_DNA"/>
</dbReference>
<dbReference type="VEuPathDB" id="VectorBase:HLOH_045086"/>
<name>A0A9J6GL72_HAELO</name>